<dbReference type="CDD" id="cd24134">
    <property type="entry name" value="ASKHA_NBD_OSGEPL1_QRI7_euk"/>
    <property type="match status" value="1"/>
</dbReference>
<dbReference type="EC" id="2.3.1.234" evidence="1"/>
<comment type="subunit">
    <text evidence="7">Homodimer.</text>
</comment>
<sequence length="419" mass="44801">MWSQSIGKAGAQRRLFTARFGSSLSAWSRQPPKRSRGISTRPDLASTNKARLILGIETSCDDSCASIVSSDRTILSSIVTKQDHSSTGGIHPLSAALGHHANLPATIATAIEQARIAASELDAIAVTQGPGMASCLGVGLSAAKTLSAVLRKPLIYVHHMQAHALTPLLTETHPPTFPFLVLLVSGGHTMLVLARSVTEFRILATTKDDSIGDAFDKVARDLGIPWTSAPGAALEALAARSATEGEDIVFPIPCKGQPLFSYSGLKAAAQRHIDSRGGSGMAETEKASIAAAFQRAACAQLEDKLSMLLRPSHLTQDSRHRPYPRIHLDSKGGAGGGGDEIKTLVCSGGVASNSFLRRRLREHLDGLGRADVDLQFPPLSLCTDNAAMIAWVGHLIYDQRTQDYSRHARPKWSMEDIQR</sequence>
<evidence type="ECO:0000256" key="6">
    <source>
        <dbReference type="ARBA" id="ARBA00048117"/>
    </source>
</evidence>
<protein>
    <recommendedName>
        <fullName evidence="1">N(6)-L-threonylcarbamoyladenine synthase</fullName>
        <ecNumber evidence="1">2.3.1.234</ecNumber>
    </recommendedName>
</protein>
<comment type="function">
    <text evidence="7">Required for the formation of a threonylcarbamoyl group on adenosine at position 37 (t(6)A37) in mitochondrial tRNAs that read codons beginning with adenine. Probably involved in the transfer of the threonylcarbamoyl moiety of threonylcarbamoyl-AMP (TC-AMP) to the N6 group of A37. Involved in mitochondrial genome maintenance.</text>
</comment>
<keyword evidence="11" id="KW-1185">Reference proteome</keyword>
<dbReference type="AlphaFoldDB" id="A0A4U7L109"/>
<reference evidence="10 11" key="1">
    <citation type="submission" date="2019-05" db="EMBL/GenBank/DDBJ databases">
        <title>Sporisorium graminicola CBS 10092 draft sequencing and annotation.</title>
        <authorList>
            <person name="Solano-Gonzalez S."/>
            <person name="Caddick M.X."/>
            <person name="Darby A."/>
        </authorList>
    </citation>
    <scope>NUCLEOTIDE SEQUENCE [LARGE SCALE GENOMIC DNA]</scope>
    <source>
        <strain evidence="10 11">CBS 10092</strain>
    </source>
</reference>
<proteinExistence type="inferred from homology"/>
<evidence type="ECO:0000313" key="10">
    <source>
        <dbReference type="EMBL" id="TKY90843.1"/>
    </source>
</evidence>
<comment type="caution">
    <text evidence="10">The sequence shown here is derived from an EMBL/GenBank/DDBJ whole genome shotgun (WGS) entry which is preliminary data.</text>
</comment>
<dbReference type="InterPro" id="IPR022450">
    <property type="entry name" value="TsaD"/>
</dbReference>
<dbReference type="NCBIfam" id="TIGR00329">
    <property type="entry name" value="gcp_kae1"/>
    <property type="match status" value="1"/>
</dbReference>
<evidence type="ECO:0000256" key="8">
    <source>
        <dbReference type="SAM" id="MobiDB-lite"/>
    </source>
</evidence>
<name>A0A4U7L109_9BASI</name>
<evidence type="ECO:0000256" key="1">
    <source>
        <dbReference type="ARBA" id="ARBA00012156"/>
    </source>
</evidence>
<evidence type="ECO:0000256" key="7">
    <source>
        <dbReference type="HAMAP-Rule" id="MF_03179"/>
    </source>
</evidence>
<dbReference type="OrthoDB" id="10259622at2759"/>
<keyword evidence="4 7" id="KW-0479">Metal-binding</keyword>
<dbReference type="GO" id="GO:0061711">
    <property type="term" value="F:tRNA N(6)-L-threonylcarbamoyladenine synthase activity"/>
    <property type="evidence" value="ECO:0007669"/>
    <property type="project" value="UniProtKB-EC"/>
</dbReference>
<dbReference type="InterPro" id="IPR043129">
    <property type="entry name" value="ATPase_NBD"/>
</dbReference>
<dbReference type="RefSeq" id="XP_029742828.1">
    <property type="nucleotide sequence ID" value="XM_029881442.1"/>
</dbReference>
<organism evidence="10 11">
    <name type="scientific">Sporisorium graminicola</name>
    <dbReference type="NCBI Taxonomy" id="280036"/>
    <lineage>
        <taxon>Eukaryota</taxon>
        <taxon>Fungi</taxon>
        <taxon>Dikarya</taxon>
        <taxon>Basidiomycota</taxon>
        <taxon>Ustilaginomycotina</taxon>
        <taxon>Ustilaginomycetes</taxon>
        <taxon>Ustilaginales</taxon>
        <taxon>Ustilaginaceae</taxon>
        <taxon>Sporisorium</taxon>
    </lineage>
</organism>
<dbReference type="GO" id="GO:0005739">
    <property type="term" value="C:mitochondrion"/>
    <property type="evidence" value="ECO:0007669"/>
    <property type="project" value="UniProtKB-SubCell"/>
</dbReference>
<evidence type="ECO:0000256" key="3">
    <source>
        <dbReference type="ARBA" id="ARBA00022694"/>
    </source>
</evidence>
<evidence type="ECO:0000256" key="2">
    <source>
        <dbReference type="ARBA" id="ARBA00022679"/>
    </source>
</evidence>
<dbReference type="Proteomes" id="UP000306050">
    <property type="component" value="Chromosome SGRAM_1"/>
</dbReference>
<keyword evidence="5 7" id="KW-0012">Acyltransferase</keyword>
<dbReference type="Pfam" id="PF00814">
    <property type="entry name" value="TsaD"/>
    <property type="match status" value="1"/>
</dbReference>
<dbReference type="SUPFAM" id="SSF53067">
    <property type="entry name" value="Actin-like ATPase domain"/>
    <property type="match status" value="1"/>
</dbReference>
<feature type="compositionally biased region" description="Basic and acidic residues" evidence="8">
    <location>
        <begin position="316"/>
        <end position="330"/>
    </location>
</feature>
<keyword evidence="3 7" id="KW-0819">tRNA processing</keyword>
<dbReference type="GO" id="GO:0072670">
    <property type="term" value="P:mitochondrial tRNA threonylcarbamoyladenosine modification"/>
    <property type="evidence" value="ECO:0007669"/>
    <property type="project" value="TreeGrafter"/>
</dbReference>
<dbReference type="PANTHER" id="PTHR11735:SF6">
    <property type="entry name" value="TRNA N6-ADENOSINE THREONYLCARBAMOYLTRANSFERASE, MITOCHONDRIAL"/>
    <property type="match status" value="1"/>
</dbReference>
<evidence type="ECO:0000256" key="5">
    <source>
        <dbReference type="ARBA" id="ARBA00023315"/>
    </source>
</evidence>
<dbReference type="EMBL" id="SRRM01000002">
    <property type="protein sequence ID" value="TKY90843.1"/>
    <property type="molecule type" value="Genomic_DNA"/>
</dbReference>
<dbReference type="PROSITE" id="PS01016">
    <property type="entry name" value="GLYCOPROTEASE"/>
    <property type="match status" value="1"/>
</dbReference>
<dbReference type="GeneID" id="40723736"/>
<comment type="cofactor">
    <cofactor evidence="7">
        <name>a divalent metal cation</name>
        <dbReference type="ChEBI" id="CHEBI:60240"/>
    </cofactor>
    <text evidence="7">Binds 1 divalent metal cation per subunit.</text>
</comment>
<accession>A0A4U7L109</accession>
<dbReference type="PANTHER" id="PTHR11735">
    <property type="entry name" value="TRNA N6-ADENOSINE THREONYLCARBAMOYLTRANSFERASE"/>
    <property type="match status" value="1"/>
</dbReference>
<comment type="catalytic activity">
    <reaction evidence="6 7">
        <text>L-threonylcarbamoyladenylate + adenosine(37) in tRNA = N(6)-L-threonylcarbamoyladenosine(37) in tRNA + AMP + H(+)</text>
        <dbReference type="Rhea" id="RHEA:37059"/>
        <dbReference type="Rhea" id="RHEA-COMP:10162"/>
        <dbReference type="Rhea" id="RHEA-COMP:10163"/>
        <dbReference type="ChEBI" id="CHEBI:15378"/>
        <dbReference type="ChEBI" id="CHEBI:73682"/>
        <dbReference type="ChEBI" id="CHEBI:74411"/>
        <dbReference type="ChEBI" id="CHEBI:74418"/>
        <dbReference type="ChEBI" id="CHEBI:456215"/>
        <dbReference type="EC" id="2.3.1.234"/>
    </reaction>
</comment>
<dbReference type="InterPro" id="IPR000905">
    <property type="entry name" value="Gcp-like_dom"/>
</dbReference>
<keyword evidence="7" id="KW-0496">Mitochondrion</keyword>
<feature type="region of interest" description="Disordered" evidence="8">
    <location>
        <begin position="316"/>
        <end position="335"/>
    </location>
</feature>
<evidence type="ECO:0000256" key="4">
    <source>
        <dbReference type="ARBA" id="ARBA00022723"/>
    </source>
</evidence>
<dbReference type="GO" id="GO:0046872">
    <property type="term" value="F:metal ion binding"/>
    <property type="evidence" value="ECO:0007669"/>
    <property type="project" value="UniProtKB-KW"/>
</dbReference>
<dbReference type="InterPro" id="IPR017861">
    <property type="entry name" value="KAE1/TsaD"/>
</dbReference>
<gene>
    <name evidence="10" type="ORF">EX895_000841</name>
</gene>
<dbReference type="KEGG" id="sgra:EX895_000841"/>
<dbReference type="Gene3D" id="3.30.420.40">
    <property type="match status" value="2"/>
</dbReference>
<evidence type="ECO:0000259" key="9">
    <source>
        <dbReference type="Pfam" id="PF00814"/>
    </source>
</evidence>
<dbReference type="InterPro" id="IPR017860">
    <property type="entry name" value="Peptidase_M22_CS"/>
</dbReference>
<feature type="domain" description="Gcp-like" evidence="9">
    <location>
        <begin position="73"/>
        <end position="391"/>
    </location>
</feature>
<dbReference type="HAMAP" id="MF_01445">
    <property type="entry name" value="TsaD"/>
    <property type="match status" value="1"/>
</dbReference>
<keyword evidence="2 7" id="KW-0808">Transferase</keyword>
<comment type="similarity">
    <text evidence="7">Belongs to the KAE1 / TsaD family.</text>
</comment>
<evidence type="ECO:0000313" key="11">
    <source>
        <dbReference type="Proteomes" id="UP000306050"/>
    </source>
</evidence>
<comment type="subcellular location">
    <subcellularLocation>
        <location evidence="7">Mitochondrion</location>
    </subcellularLocation>
</comment>
<dbReference type="PRINTS" id="PR00789">
    <property type="entry name" value="OSIALOPTASE"/>
</dbReference>